<comment type="subcellular location">
    <subcellularLocation>
        <location evidence="1">Cell membrane</location>
        <topology evidence="1">Multi-pass membrane protein</topology>
    </subcellularLocation>
</comment>
<evidence type="ECO:0000256" key="5">
    <source>
        <dbReference type="ARBA" id="ARBA00023136"/>
    </source>
</evidence>
<dbReference type="PANTHER" id="PTHR30213:SF1">
    <property type="entry name" value="INNER MEMBRANE PROTEIN YHJD"/>
    <property type="match status" value="1"/>
</dbReference>
<accession>A0ABS3YY75</accession>
<evidence type="ECO:0000256" key="6">
    <source>
        <dbReference type="SAM" id="Phobius"/>
    </source>
</evidence>
<reference evidence="7 8" key="1">
    <citation type="submission" date="2021-03" db="EMBL/GenBank/DDBJ databases">
        <title>Assistant Professor.</title>
        <authorList>
            <person name="Huq M.A."/>
        </authorList>
    </citation>
    <scope>NUCLEOTIDE SEQUENCE [LARGE SCALE GENOMIC DNA]</scope>
    <source>
        <strain evidence="7 8">MAH-29</strain>
    </source>
</reference>
<keyword evidence="8" id="KW-1185">Reference proteome</keyword>
<proteinExistence type="predicted"/>
<feature type="transmembrane region" description="Helical" evidence="6">
    <location>
        <begin position="33"/>
        <end position="59"/>
    </location>
</feature>
<evidence type="ECO:0000313" key="8">
    <source>
        <dbReference type="Proteomes" id="UP000677244"/>
    </source>
</evidence>
<evidence type="ECO:0000256" key="1">
    <source>
        <dbReference type="ARBA" id="ARBA00004651"/>
    </source>
</evidence>
<evidence type="ECO:0000256" key="3">
    <source>
        <dbReference type="ARBA" id="ARBA00022692"/>
    </source>
</evidence>
<sequence>MAKQKSIWNLSVAGKLLKESFHRLQSNDPLRMAGATAFFTSFALPPIMVLLFQFFSIFFSKKLVGTELRSVLTTTLGNANTEQLRIIARGLRNLAQNWYMAVIGLLFLIFVATTLFKVIRNTLNDIWHIRPEQTGFFYDLKVRGKSLVIILAAAILFIAGEIITIAREVAGKYVASVGVTGSPFLSTLLNHLFGVLTIIVWFIVLFRFLANGRPSWRVATTGGILTGVLFYFGKAVLSAMMRHSNAGIVYGAGAAIVLILLFMFYSSFILYFGASFIKEYSDFTNDPIVPRHKAYQYELHKVGGRH</sequence>
<protein>
    <submittedName>
        <fullName evidence="7">YihY/virulence factor BrkB family protein</fullName>
    </submittedName>
</protein>
<dbReference type="RefSeq" id="WP_209140935.1">
    <property type="nucleotide sequence ID" value="NZ_JAGHKO010000005.1"/>
</dbReference>
<feature type="transmembrane region" description="Helical" evidence="6">
    <location>
        <begin position="187"/>
        <end position="210"/>
    </location>
</feature>
<dbReference type="PANTHER" id="PTHR30213">
    <property type="entry name" value="INNER MEMBRANE PROTEIN YHJD"/>
    <property type="match status" value="1"/>
</dbReference>
<name>A0ABS3YY75_9BACT</name>
<keyword evidence="5 6" id="KW-0472">Membrane</keyword>
<feature type="transmembrane region" description="Helical" evidence="6">
    <location>
        <begin position="98"/>
        <end position="119"/>
    </location>
</feature>
<dbReference type="PIRSF" id="PIRSF035875">
    <property type="entry name" value="RNase_BN"/>
    <property type="match status" value="1"/>
</dbReference>
<evidence type="ECO:0000256" key="2">
    <source>
        <dbReference type="ARBA" id="ARBA00022475"/>
    </source>
</evidence>
<dbReference type="Pfam" id="PF03631">
    <property type="entry name" value="Virul_fac_BrkB"/>
    <property type="match status" value="1"/>
</dbReference>
<comment type="caution">
    <text evidence="7">The sequence shown here is derived from an EMBL/GenBank/DDBJ whole genome shotgun (WGS) entry which is preliminary data.</text>
</comment>
<keyword evidence="2" id="KW-1003">Cell membrane</keyword>
<dbReference type="Proteomes" id="UP000677244">
    <property type="component" value="Unassembled WGS sequence"/>
</dbReference>
<feature type="transmembrane region" description="Helical" evidence="6">
    <location>
        <begin position="247"/>
        <end position="272"/>
    </location>
</feature>
<dbReference type="InterPro" id="IPR017039">
    <property type="entry name" value="Virul_fac_BrkB"/>
</dbReference>
<gene>
    <name evidence="7" type="ORF">J7I42_21500</name>
</gene>
<keyword evidence="3 6" id="KW-0812">Transmembrane</keyword>
<evidence type="ECO:0000256" key="4">
    <source>
        <dbReference type="ARBA" id="ARBA00022989"/>
    </source>
</evidence>
<feature type="transmembrane region" description="Helical" evidence="6">
    <location>
        <begin position="147"/>
        <end position="167"/>
    </location>
</feature>
<dbReference type="EMBL" id="JAGHKO010000005">
    <property type="protein sequence ID" value="MBO9202880.1"/>
    <property type="molecule type" value="Genomic_DNA"/>
</dbReference>
<keyword evidence="4 6" id="KW-1133">Transmembrane helix</keyword>
<feature type="transmembrane region" description="Helical" evidence="6">
    <location>
        <begin position="222"/>
        <end position="241"/>
    </location>
</feature>
<organism evidence="7 8">
    <name type="scientific">Niastella soli</name>
    <dbReference type="NCBI Taxonomy" id="2821487"/>
    <lineage>
        <taxon>Bacteria</taxon>
        <taxon>Pseudomonadati</taxon>
        <taxon>Bacteroidota</taxon>
        <taxon>Chitinophagia</taxon>
        <taxon>Chitinophagales</taxon>
        <taxon>Chitinophagaceae</taxon>
        <taxon>Niastella</taxon>
    </lineage>
</organism>
<evidence type="ECO:0000313" key="7">
    <source>
        <dbReference type="EMBL" id="MBO9202880.1"/>
    </source>
</evidence>